<feature type="transmembrane region" description="Helical" evidence="2">
    <location>
        <begin position="21"/>
        <end position="42"/>
    </location>
</feature>
<feature type="transmembrane region" description="Helical" evidence="2">
    <location>
        <begin position="124"/>
        <end position="144"/>
    </location>
</feature>
<keyword evidence="2" id="KW-0472">Membrane</keyword>
<dbReference type="EMBL" id="CP046322">
    <property type="protein sequence ID" value="QGS33866.1"/>
    <property type="molecule type" value="Genomic_DNA"/>
</dbReference>
<feature type="transmembrane region" description="Helical" evidence="2">
    <location>
        <begin position="48"/>
        <end position="67"/>
    </location>
</feature>
<feature type="compositionally biased region" description="Basic and acidic residues" evidence="1">
    <location>
        <begin position="278"/>
        <end position="294"/>
    </location>
</feature>
<feature type="compositionally biased region" description="Basic and acidic residues" evidence="1">
    <location>
        <begin position="181"/>
        <end position="202"/>
    </location>
</feature>
<feature type="transmembrane region" description="Helical" evidence="2">
    <location>
        <begin position="79"/>
        <end position="97"/>
    </location>
</feature>
<dbReference type="RefSeq" id="WP_155867536.1">
    <property type="nucleotide sequence ID" value="NZ_CP046322.1"/>
</dbReference>
<feature type="region of interest" description="Disordered" evidence="1">
    <location>
        <begin position="154"/>
        <end position="415"/>
    </location>
</feature>
<evidence type="ECO:0000259" key="3">
    <source>
        <dbReference type="Pfam" id="PF20177"/>
    </source>
</evidence>
<dbReference type="Proteomes" id="UP000426857">
    <property type="component" value="Chromosome"/>
</dbReference>
<feature type="compositionally biased region" description="Basic and acidic residues" evidence="1">
    <location>
        <begin position="154"/>
        <end position="169"/>
    </location>
</feature>
<feature type="compositionally biased region" description="Basic and acidic residues" evidence="1">
    <location>
        <begin position="209"/>
        <end position="245"/>
    </location>
</feature>
<evidence type="ECO:0000256" key="2">
    <source>
        <dbReference type="SAM" id="Phobius"/>
    </source>
</evidence>
<feature type="compositionally biased region" description="Basic and acidic residues" evidence="1">
    <location>
        <begin position="302"/>
        <end position="387"/>
    </location>
</feature>
<evidence type="ECO:0000256" key="1">
    <source>
        <dbReference type="SAM" id="MobiDB-lite"/>
    </source>
</evidence>
<accession>A0A6B8TLQ6</accession>
<sequence length="415" mass="47759">MSDSAASAHPNASRRSGRRRLPMWAPPLLFVLAAAVGTVAALPTGSIGLPYLIAFAAAAIVGTSLVDPRGLVVTVAQQPLMFTAFTPIVAWLIASWSDPSVGGALETTPTKTRLITAAYPIVQYFPWMALISLVCAAIAIWRYLDITRVNAKTGKETRRDKARLQKADETTTVSATRARKRVAESDERVRHSRGKDASRRPASEIIQAAEERRRRAAERARAAQEARRAAEADRVSTRDDARPERPPVQGPERAPRRRDPRAEQRMMEQRAAAGRPSPRRDEARLTDDRRDDPRARRHQEMRRREELQRQDPRRGRDARDPRDDRHFREADRNAGDGRRRREIRFDEPRVDRTGDRRDDVRGTDPRRRDARRDDPRREDPRRDERREAPRRRPVQEWPPRHERPRHSSRDGRRRD</sequence>
<evidence type="ECO:0000313" key="5">
    <source>
        <dbReference type="Proteomes" id="UP000426857"/>
    </source>
</evidence>
<evidence type="ECO:0000313" key="4">
    <source>
        <dbReference type="EMBL" id="QGS33866.1"/>
    </source>
</evidence>
<keyword evidence="2" id="KW-0812">Transmembrane</keyword>
<name>A0A6B8TLQ6_9CORY</name>
<feature type="domain" description="DUF6542" evidence="3">
    <location>
        <begin position="20"/>
        <end position="144"/>
    </location>
</feature>
<proteinExistence type="predicted"/>
<dbReference type="AlphaFoldDB" id="A0A6B8TLQ6"/>
<reference evidence="4 5" key="1">
    <citation type="submission" date="2019-11" db="EMBL/GenBank/DDBJ databases">
        <title>FDA dAtabase for Regulatory Grade micrObial Sequences (FDA-ARGOS): Supporting development and validation of Infectious Disease Dx tests.</title>
        <authorList>
            <person name="Kerrigan L."/>
            <person name="Long C."/>
            <person name="Tallon L."/>
            <person name="Sadzewicz L."/>
            <person name="Vavikolanu K."/>
            <person name="Mehta A."/>
            <person name="Aluvathingal J."/>
            <person name="Nadendla S."/>
            <person name="Yan Y."/>
            <person name="Sichtig H."/>
        </authorList>
    </citation>
    <scope>NUCLEOTIDE SEQUENCE [LARGE SCALE GENOMIC DNA]</scope>
    <source>
        <strain evidence="4 5">FDAARGOS_674</strain>
    </source>
</reference>
<dbReference type="InterPro" id="IPR046672">
    <property type="entry name" value="DUF6542"/>
</dbReference>
<gene>
    <name evidence="4" type="ORF">FOB82_01785</name>
</gene>
<keyword evidence="2" id="KW-1133">Transmembrane helix</keyword>
<dbReference type="Pfam" id="PF20177">
    <property type="entry name" value="DUF6542"/>
    <property type="match status" value="1"/>
</dbReference>
<organism evidence="4 5">
    <name type="scientific">Corynebacterium xerosis</name>
    <dbReference type="NCBI Taxonomy" id="1725"/>
    <lineage>
        <taxon>Bacteria</taxon>
        <taxon>Bacillati</taxon>
        <taxon>Actinomycetota</taxon>
        <taxon>Actinomycetes</taxon>
        <taxon>Mycobacteriales</taxon>
        <taxon>Corynebacteriaceae</taxon>
        <taxon>Corynebacterium</taxon>
    </lineage>
</organism>
<dbReference type="KEGG" id="cxe:FOB82_01785"/>
<protein>
    <recommendedName>
        <fullName evidence="3">DUF6542 domain-containing protein</fullName>
    </recommendedName>
</protein>
<feature type="compositionally biased region" description="Basic and acidic residues" evidence="1">
    <location>
        <begin position="398"/>
        <end position="415"/>
    </location>
</feature>